<gene>
    <name evidence="2" type="ORF">PGQ11_009556</name>
</gene>
<dbReference type="Proteomes" id="UP001390339">
    <property type="component" value="Unassembled WGS sequence"/>
</dbReference>
<keyword evidence="1" id="KW-1133">Transmembrane helix</keyword>
<sequence>MSSHDRIRFDDAVITIDGRVAAATSKPNFHNEFAGDGRRPHDEEKARVYDALALYEDDYSYTTTKYQEENRSGPSYRAYMIFVAWWIIFAVAMWLSLPLIFCLSRAVVIHNTKCLHAPFWTWVW</sequence>
<evidence type="ECO:0000313" key="3">
    <source>
        <dbReference type="Proteomes" id="UP001390339"/>
    </source>
</evidence>
<feature type="transmembrane region" description="Helical" evidence="1">
    <location>
        <begin position="79"/>
        <end position="101"/>
    </location>
</feature>
<evidence type="ECO:0000313" key="2">
    <source>
        <dbReference type="EMBL" id="KAK8863321.1"/>
    </source>
</evidence>
<keyword evidence="3" id="KW-1185">Reference proteome</keyword>
<protein>
    <submittedName>
        <fullName evidence="2">Uncharacterized protein</fullName>
    </submittedName>
</protein>
<keyword evidence="1" id="KW-0812">Transmembrane</keyword>
<dbReference type="EMBL" id="JAPCWZ010000005">
    <property type="protein sequence ID" value="KAK8863321.1"/>
    <property type="molecule type" value="Genomic_DNA"/>
</dbReference>
<organism evidence="2 3">
    <name type="scientific">Apiospora arundinis</name>
    <dbReference type="NCBI Taxonomy" id="335852"/>
    <lineage>
        <taxon>Eukaryota</taxon>
        <taxon>Fungi</taxon>
        <taxon>Dikarya</taxon>
        <taxon>Ascomycota</taxon>
        <taxon>Pezizomycotina</taxon>
        <taxon>Sordariomycetes</taxon>
        <taxon>Xylariomycetidae</taxon>
        <taxon>Amphisphaeriales</taxon>
        <taxon>Apiosporaceae</taxon>
        <taxon>Apiospora</taxon>
    </lineage>
</organism>
<comment type="caution">
    <text evidence="2">The sequence shown here is derived from an EMBL/GenBank/DDBJ whole genome shotgun (WGS) entry which is preliminary data.</text>
</comment>
<keyword evidence="1" id="KW-0472">Membrane</keyword>
<evidence type="ECO:0000256" key="1">
    <source>
        <dbReference type="SAM" id="Phobius"/>
    </source>
</evidence>
<proteinExistence type="predicted"/>
<reference evidence="2 3" key="1">
    <citation type="journal article" date="2024" name="IMA Fungus">
        <title>Apiospora arundinis, a panoply of carbohydrate-active enzymes and secondary metabolites.</title>
        <authorList>
            <person name="Sorensen T."/>
            <person name="Petersen C."/>
            <person name="Muurmann A.T."/>
            <person name="Christiansen J.V."/>
            <person name="Brundto M.L."/>
            <person name="Overgaard C.K."/>
            <person name="Boysen A.T."/>
            <person name="Wollenberg R.D."/>
            <person name="Larsen T.O."/>
            <person name="Sorensen J.L."/>
            <person name="Nielsen K.L."/>
            <person name="Sondergaard T.E."/>
        </authorList>
    </citation>
    <scope>NUCLEOTIDE SEQUENCE [LARGE SCALE GENOMIC DNA]</scope>
    <source>
        <strain evidence="2 3">AAU 773</strain>
    </source>
</reference>
<accession>A0ABR2IIA1</accession>
<name>A0ABR2IIA1_9PEZI</name>